<dbReference type="STRING" id="314285.KT71_08575"/>
<organism evidence="2 3">
    <name type="scientific">Congregibacter litoralis KT71</name>
    <dbReference type="NCBI Taxonomy" id="314285"/>
    <lineage>
        <taxon>Bacteria</taxon>
        <taxon>Pseudomonadati</taxon>
        <taxon>Pseudomonadota</taxon>
        <taxon>Gammaproteobacteria</taxon>
        <taxon>Cellvibrionales</taxon>
        <taxon>Halieaceae</taxon>
        <taxon>Congregibacter</taxon>
    </lineage>
</organism>
<reference evidence="2 3" key="1">
    <citation type="journal article" date="2007" name="Proc. Natl. Acad. Sci. U.S.A.">
        <title>Characterization of a marine gammaproteobacterium capable of aerobic anoxygenic photosynthesis.</title>
        <authorList>
            <person name="Fuchs B.M."/>
            <person name="Spring S."/>
            <person name="Teeling H."/>
            <person name="Quast C."/>
            <person name="Wulf J."/>
            <person name="Schattenhofer M."/>
            <person name="Yan S."/>
            <person name="Ferriera S."/>
            <person name="Johnson J."/>
            <person name="Glockner F.O."/>
            <person name="Amann R."/>
        </authorList>
    </citation>
    <scope>NUCLEOTIDE SEQUENCE [LARGE SCALE GENOMIC DNA]</scope>
    <source>
        <strain evidence="2">KT71</strain>
    </source>
</reference>
<dbReference type="Proteomes" id="UP000019205">
    <property type="component" value="Chromosome"/>
</dbReference>
<gene>
    <name evidence="2" type="ORF">KT71_08575</name>
</gene>
<feature type="domain" description="ARG and Rhodanese-Phosphatase-superfamily-associated" evidence="1">
    <location>
        <begin position="1"/>
        <end position="286"/>
    </location>
</feature>
<evidence type="ECO:0000313" key="2">
    <source>
        <dbReference type="EMBL" id="EAQ96097.2"/>
    </source>
</evidence>
<evidence type="ECO:0000259" key="1">
    <source>
        <dbReference type="Pfam" id="PF20208"/>
    </source>
</evidence>
<evidence type="ECO:0000313" key="3">
    <source>
        <dbReference type="Proteomes" id="UP000019205"/>
    </source>
</evidence>
<comment type="caution">
    <text evidence="2">The sequence shown here is derived from an EMBL/GenBank/DDBJ whole genome shotgun (WGS) entry which is preliminary data.</text>
</comment>
<dbReference type="eggNOG" id="ENOG502ZBGR">
    <property type="taxonomic scope" value="Bacteria"/>
</dbReference>
<protein>
    <recommendedName>
        <fullName evidence="1">ARG and Rhodanese-Phosphatase-superfamily-associated domain-containing protein</fullName>
    </recommendedName>
</protein>
<proteinExistence type="predicted"/>
<reference evidence="2 3" key="2">
    <citation type="journal article" date="2009" name="PLoS ONE">
        <title>The photosynthetic apparatus and its regulation in the aerobic gammaproteobacterium Congregibacter litoralis gen. nov., sp. nov.</title>
        <authorList>
            <person name="Spring S."/>
            <person name="Lunsdorf H."/>
            <person name="Fuchs B.M."/>
            <person name="Tindall B.J."/>
        </authorList>
    </citation>
    <scope>NUCLEOTIDE SEQUENCE [LARGE SCALE GENOMIC DNA]</scope>
    <source>
        <strain evidence="2">KT71</strain>
    </source>
</reference>
<dbReference type="EMBL" id="AAOA02000003">
    <property type="protein sequence ID" value="EAQ96097.2"/>
    <property type="molecule type" value="Genomic_DNA"/>
</dbReference>
<sequence>MFPLLSSVSTIADYTLLDSAQAEGLATVSEISEGGSVPELLLDNASELSLFLLDGEELLGAKQNRIVNLSLLVPGGTKQTIPVSCVEAGRWNYDSEAFKSSDRTFFASGRARKSADVTGHMGTSGSRRTDQGAVWDDVSFALSDFKVASETSAVSALYDSQSGSLDEFEQAFAITEGQVGAVFAIDGEVRGMELFDATSTWQALMPKVLRSYAIDALRADRLDAPAGDSADAQPELAAREFLDRVASAHVERFEALGEGSDLRVVEDSLSGGGLFAKDRIVHLCAFAMDTGSSTRQRQQTMELDF</sequence>
<dbReference type="AlphaFoldDB" id="A4AD44"/>
<keyword evidence="3" id="KW-1185">Reference proteome</keyword>
<dbReference type="InterPro" id="IPR046699">
    <property type="entry name" value="ARPP-1"/>
</dbReference>
<dbReference type="HOGENOM" id="CLU_072734_0_0_6"/>
<dbReference type="Pfam" id="PF20208">
    <property type="entry name" value="ARPP-1"/>
    <property type="match status" value="1"/>
</dbReference>
<accession>A4AD44</accession>
<name>A4AD44_9GAMM</name>